<dbReference type="RefSeq" id="WP_136840340.1">
    <property type="nucleotide sequence ID" value="NZ_SWBR01000002.1"/>
</dbReference>
<dbReference type="GO" id="GO:0046872">
    <property type="term" value="F:metal ion binding"/>
    <property type="evidence" value="ECO:0007669"/>
    <property type="project" value="UniProtKB-KW"/>
</dbReference>
<evidence type="ECO:0000313" key="7">
    <source>
        <dbReference type="Proteomes" id="UP000309488"/>
    </source>
</evidence>
<keyword evidence="2" id="KW-0479">Metal-binding</keyword>
<evidence type="ECO:0000313" key="6">
    <source>
        <dbReference type="EMBL" id="TKC10469.1"/>
    </source>
</evidence>
<keyword evidence="3" id="KW-0378">Hydrolase</keyword>
<dbReference type="AlphaFoldDB" id="A0A4U1CW39"/>
<comment type="similarity">
    <text evidence="1">Belongs to the sulfatase family.</text>
</comment>
<evidence type="ECO:0000256" key="1">
    <source>
        <dbReference type="ARBA" id="ARBA00008779"/>
    </source>
</evidence>
<dbReference type="PANTHER" id="PTHR42693">
    <property type="entry name" value="ARYLSULFATASE FAMILY MEMBER"/>
    <property type="match status" value="1"/>
</dbReference>
<comment type="caution">
    <text evidence="6">The sequence shown here is derived from an EMBL/GenBank/DDBJ whole genome shotgun (WGS) entry which is preliminary data.</text>
</comment>
<evidence type="ECO:0000256" key="4">
    <source>
        <dbReference type="ARBA" id="ARBA00022837"/>
    </source>
</evidence>
<evidence type="ECO:0000256" key="2">
    <source>
        <dbReference type="ARBA" id="ARBA00022723"/>
    </source>
</evidence>
<name>A0A4U1CW39_9SPHI</name>
<evidence type="ECO:0000256" key="3">
    <source>
        <dbReference type="ARBA" id="ARBA00022801"/>
    </source>
</evidence>
<gene>
    <name evidence="6" type="ORF">FA048_09800</name>
</gene>
<accession>A0A4U1CW39</accession>
<dbReference type="Gene3D" id="3.30.1120.10">
    <property type="match status" value="1"/>
</dbReference>
<dbReference type="SUPFAM" id="SSF53649">
    <property type="entry name" value="Alkaline phosphatase-like"/>
    <property type="match status" value="1"/>
</dbReference>
<dbReference type="OrthoDB" id="9803751at2"/>
<sequence>MINKNLLFIFSFFFAFGLSTTKAQKKALNKKPNIIVILADDMGYSDLGCFGSETKTPNLDEMAAKGLKMTQFYNASRCCPTRASLLTGLYQHQAGVGDMMNTRKEPAYQGYLNQNCVTIAEALKSYGYTTLMAGKWHVGQAPANWPVKRGFDRYFGLIDGAGSYFGPYPYRPKQKLTIALDDKEFTPDKDYYSTNAYTDYALKFIEENDKTKKPFFLYLAYQAPHWPLHALQQDIVKYKGKYMQGWDKLREARFKRMQEMGIIPKNIKLSPRDSNLPEWNSLSQAEKLNWDDKMAVYAAMLDCMDQNIGRIRKKLKDLGQENNTVIMFLSDNGASNETINPNGFLPEIFQSSKKLASDPSSFTAYGFEGANVSNTPFRLFKHWEYEGGTATPFIAYGPTIIKAGVTSHQPGHIIDIMTTCLNLAGANYPSIYKDRQIKQSAGVNLVPLFKGQKWIGHNALFFEHEGNRAVRKGDWKLVSNYPDNEWHLFNMVADRTELNDLSKSQPKKVQELIALYNNWAQKSDVISFEKLATKKGEGY</sequence>
<dbReference type="Gene3D" id="3.40.720.10">
    <property type="entry name" value="Alkaline Phosphatase, subunit A"/>
    <property type="match status" value="1"/>
</dbReference>
<evidence type="ECO:0000259" key="5">
    <source>
        <dbReference type="Pfam" id="PF00884"/>
    </source>
</evidence>
<dbReference type="FunFam" id="3.40.720.10:FF:000047">
    <property type="entry name" value="Arylsulfatase"/>
    <property type="match status" value="1"/>
</dbReference>
<protein>
    <submittedName>
        <fullName evidence="6">Arylsulfatase</fullName>
    </submittedName>
</protein>
<keyword evidence="7" id="KW-1185">Reference proteome</keyword>
<dbReference type="InterPro" id="IPR017850">
    <property type="entry name" value="Alkaline_phosphatase_core_sf"/>
</dbReference>
<proteinExistence type="inferred from homology"/>
<dbReference type="InterPro" id="IPR000917">
    <property type="entry name" value="Sulfatase_N"/>
</dbReference>
<reference evidence="6 7" key="1">
    <citation type="submission" date="2019-04" db="EMBL/GenBank/DDBJ databases">
        <title>Pedobacter sp. RP-3-22 sp. nov., isolated from Arctic soil.</title>
        <authorList>
            <person name="Dahal R.H."/>
            <person name="Kim D.-U."/>
        </authorList>
    </citation>
    <scope>NUCLEOTIDE SEQUENCE [LARGE SCALE GENOMIC DNA]</scope>
    <source>
        <strain evidence="6 7">RP-3-22</strain>
    </source>
</reference>
<dbReference type="InterPro" id="IPR024607">
    <property type="entry name" value="Sulfatase_CS"/>
</dbReference>
<dbReference type="CDD" id="cd16025">
    <property type="entry name" value="PAS_like"/>
    <property type="match status" value="1"/>
</dbReference>
<dbReference type="Pfam" id="PF00884">
    <property type="entry name" value="Sulfatase"/>
    <property type="match status" value="1"/>
</dbReference>
<dbReference type="PANTHER" id="PTHR42693:SF53">
    <property type="entry name" value="ENDO-4-O-SULFATASE"/>
    <property type="match status" value="1"/>
</dbReference>
<organism evidence="6 7">
    <name type="scientific">Pedobacter polaris</name>
    <dbReference type="NCBI Taxonomy" id="2571273"/>
    <lineage>
        <taxon>Bacteria</taxon>
        <taxon>Pseudomonadati</taxon>
        <taxon>Bacteroidota</taxon>
        <taxon>Sphingobacteriia</taxon>
        <taxon>Sphingobacteriales</taxon>
        <taxon>Sphingobacteriaceae</taxon>
        <taxon>Pedobacter</taxon>
    </lineage>
</organism>
<dbReference type="GO" id="GO:0004065">
    <property type="term" value="F:arylsulfatase activity"/>
    <property type="evidence" value="ECO:0007669"/>
    <property type="project" value="TreeGrafter"/>
</dbReference>
<keyword evidence="4" id="KW-0106">Calcium</keyword>
<dbReference type="EMBL" id="SWBR01000002">
    <property type="protein sequence ID" value="TKC10469.1"/>
    <property type="molecule type" value="Genomic_DNA"/>
</dbReference>
<dbReference type="Proteomes" id="UP000309488">
    <property type="component" value="Unassembled WGS sequence"/>
</dbReference>
<dbReference type="InterPro" id="IPR050738">
    <property type="entry name" value="Sulfatase"/>
</dbReference>
<feature type="domain" description="Sulfatase N-terminal" evidence="5">
    <location>
        <begin position="32"/>
        <end position="426"/>
    </location>
</feature>
<dbReference type="PROSITE" id="PS00149">
    <property type="entry name" value="SULFATASE_2"/>
    <property type="match status" value="1"/>
</dbReference>